<evidence type="ECO:0000256" key="1">
    <source>
        <dbReference type="SAM" id="MobiDB-lite"/>
    </source>
</evidence>
<dbReference type="Proteomes" id="UP000201613">
    <property type="component" value="Unassembled WGS sequence"/>
</dbReference>
<feature type="region of interest" description="Disordered" evidence="1">
    <location>
        <begin position="185"/>
        <end position="221"/>
    </location>
</feature>
<dbReference type="EMBL" id="FXZK01000007">
    <property type="protein sequence ID" value="SMY09057.1"/>
    <property type="molecule type" value="Genomic_DNA"/>
</dbReference>
<accession>A0A238LH31</accession>
<proteinExistence type="predicted"/>
<keyword evidence="3" id="KW-1185">Reference proteome</keyword>
<evidence type="ECO:0000313" key="3">
    <source>
        <dbReference type="Proteomes" id="UP000201613"/>
    </source>
</evidence>
<protein>
    <submittedName>
        <fullName evidence="2">Uncharacterized protein</fullName>
    </submittedName>
</protein>
<dbReference type="AlphaFoldDB" id="A0A238LH31"/>
<reference evidence="2 3" key="1">
    <citation type="submission" date="2017-05" db="EMBL/GenBank/DDBJ databases">
        <authorList>
            <person name="Song R."/>
            <person name="Chenine A.L."/>
            <person name="Ruprecht R.M."/>
        </authorList>
    </citation>
    <scope>NUCLEOTIDE SEQUENCE [LARGE SCALE GENOMIC DNA]</scope>
    <source>
        <strain evidence="2 3">CECT 8899</strain>
    </source>
</reference>
<organism evidence="2 3">
    <name type="scientific">Flavimaricola marinus</name>
    <dbReference type="NCBI Taxonomy" id="1819565"/>
    <lineage>
        <taxon>Bacteria</taxon>
        <taxon>Pseudomonadati</taxon>
        <taxon>Pseudomonadota</taxon>
        <taxon>Alphaproteobacteria</taxon>
        <taxon>Rhodobacterales</taxon>
        <taxon>Paracoccaceae</taxon>
        <taxon>Flavimaricola</taxon>
    </lineage>
</organism>
<name>A0A238LH31_9RHOB</name>
<evidence type="ECO:0000313" key="2">
    <source>
        <dbReference type="EMBL" id="SMY09057.1"/>
    </source>
</evidence>
<gene>
    <name evidence="2" type="ORF">LOM8899_03219</name>
</gene>
<sequence length="292" mass="31677">MVSELDHLMTCTRKAAPTSTIVQLLYADAPPISFPSLLGHLCETLCSRMGQKARLAVVNDDTAHLDMTHHRLTIALHVDLPGAAKTCLTLGIGPRPQAPEHEHDLNDAQNIAYQTDIARKLSDVITSRLPADQVLWHIAPRTLTSAMIEDLLEHLPHSLPKPSDNSSDMVDLSRVMDQVQVTLSGRKPARAKAPVRQHGNLPGFSGRVSAGQMAVGTRAVQERRRSNIATLRPMAPIAPPANDIPAVPQPNEKGLLRAHSALHHGRTRPATRLILSAGQSSERVIAFLSHAC</sequence>